<dbReference type="PANTHER" id="PTHR11839">
    <property type="entry name" value="UDP/ADP-SUGAR PYROPHOSPHATASE"/>
    <property type="match status" value="1"/>
</dbReference>
<dbReference type="Gene3D" id="3.90.79.10">
    <property type="entry name" value="Nucleoside Triphosphate Pyrophosphohydrolase"/>
    <property type="match status" value="1"/>
</dbReference>
<dbReference type="GO" id="GO:0019693">
    <property type="term" value="P:ribose phosphate metabolic process"/>
    <property type="evidence" value="ECO:0007669"/>
    <property type="project" value="TreeGrafter"/>
</dbReference>
<evidence type="ECO:0000256" key="1">
    <source>
        <dbReference type="ARBA" id="ARBA00001946"/>
    </source>
</evidence>
<gene>
    <name evidence="4" type="ORF">SAMN05421505_11121</name>
</gene>
<keyword evidence="5" id="KW-1185">Reference proteome</keyword>
<dbReference type="STRING" id="504805.SAMN05421505_11121"/>
<protein>
    <submittedName>
        <fullName evidence="4">NUDIX domain-containing protein</fullName>
    </submittedName>
</protein>
<dbReference type="AlphaFoldDB" id="A0A1G7ZG10"/>
<organism evidence="4 5">
    <name type="scientific">Sinosporangium album</name>
    <dbReference type="NCBI Taxonomy" id="504805"/>
    <lineage>
        <taxon>Bacteria</taxon>
        <taxon>Bacillati</taxon>
        <taxon>Actinomycetota</taxon>
        <taxon>Actinomycetes</taxon>
        <taxon>Streptosporangiales</taxon>
        <taxon>Streptosporangiaceae</taxon>
        <taxon>Sinosporangium</taxon>
    </lineage>
</organism>
<dbReference type="InterPro" id="IPR000086">
    <property type="entry name" value="NUDIX_hydrolase_dom"/>
</dbReference>
<sequence>MTGIQKSVILRISSTIVYENPWMTVREDEIERPDGSRGIYGVVHRPDSVLVVPWDGTHFHLVEEFRYPLGRRSWSFPQGSAPEATREAEARRELAEETGLRAGRVRPLGLIDDAHGTSTQRLHVFLATDLTAGESAREHTEQDMRQSRVSRAEFEAMVRGEQVTDSSSIAAYAMLLLGPALP</sequence>
<dbReference type="Pfam" id="PF00293">
    <property type="entry name" value="NUDIX"/>
    <property type="match status" value="1"/>
</dbReference>
<feature type="domain" description="Nudix hydrolase" evidence="3">
    <location>
        <begin position="45"/>
        <end position="137"/>
    </location>
</feature>
<dbReference type="OrthoDB" id="177518at2"/>
<name>A0A1G7ZG10_9ACTN</name>
<dbReference type="CDD" id="cd24161">
    <property type="entry name" value="NUDIX_ADPRase_Ndx2"/>
    <property type="match status" value="1"/>
</dbReference>
<dbReference type="InterPro" id="IPR015797">
    <property type="entry name" value="NUDIX_hydrolase-like_dom_sf"/>
</dbReference>
<dbReference type="PANTHER" id="PTHR11839:SF18">
    <property type="entry name" value="NUDIX HYDROLASE DOMAIN-CONTAINING PROTEIN"/>
    <property type="match status" value="1"/>
</dbReference>
<dbReference type="SUPFAM" id="SSF55811">
    <property type="entry name" value="Nudix"/>
    <property type="match status" value="1"/>
</dbReference>
<reference evidence="4 5" key="1">
    <citation type="submission" date="2016-10" db="EMBL/GenBank/DDBJ databases">
        <authorList>
            <person name="de Groot N.N."/>
        </authorList>
    </citation>
    <scope>NUCLEOTIDE SEQUENCE [LARGE SCALE GENOMIC DNA]</scope>
    <source>
        <strain evidence="4 5">CPCC 201354</strain>
    </source>
</reference>
<dbReference type="GO" id="GO:0016787">
    <property type="term" value="F:hydrolase activity"/>
    <property type="evidence" value="ECO:0007669"/>
    <property type="project" value="UniProtKB-KW"/>
</dbReference>
<evidence type="ECO:0000256" key="2">
    <source>
        <dbReference type="ARBA" id="ARBA00022801"/>
    </source>
</evidence>
<evidence type="ECO:0000313" key="5">
    <source>
        <dbReference type="Proteomes" id="UP000198923"/>
    </source>
</evidence>
<evidence type="ECO:0000259" key="3">
    <source>
        <dbReference type="Pfam" id="PF00293"/>
    </source>
</evidence>
<dbReference type="EMBL" id="FNCN01000011">
    <property type="protein sequence ID" value="SDH07020.1"/>
    <property type="molecule type" value="Genomic_DNA"/>
</dbReference>
<evidence type="ECO:0000313" key="4">
    <source>
        <dbReference type="EMBL" id="SDH07020.1"/>
    </source>
</evidence>
<comment type="cofactor">
    <cofactor evidence="1">
        <name>Mg(2+)</name>
        <dbReference type="ChEBI" id="CHEBI:18420"/>
    </cofactor>
</comment>
<dbReference type="Proteomes" id="UP000198923">
    <property type="component" value="Unassembled WGS sequence"/>
</dbReference>
<dbReference type="GO" id="GO:0006753">
    <property type="term" value="P:nucleoside phosphate metabolic process"/>
    <property type="evidence" value="ECO:0007669"/>
    <property type="project" value="TreeGrafter"/>
</dbReference>
<proteinExistence type="predicted"/>
<accession>A0A1G7ZG10</accession>
<keyword evidence="2" id="KW-0378">Hydrolase</keyword>
<dbReference type="GO" id="GO:0005829">
    <property type="term" value="C:cytosol"/>
    <property type="evidence" value="ECO:0007669"/>
    <property type="project" value="TreeGrafter"/>
</dbReference>